<dbReference type="GO" id="GO:0005737">
    <property type="term" value="C:cytoplasm"/>
    <property type="evidence" value="ECO:0007669"/>
    <property type="project" value="UniProtKB-SubCell"/>
</dbReference>
<evidence type="ECO:0000313" key="7">
    <source>
        <dbReference type="EMBL" id="KJZ73216.1"/>
    </source>
</evidence>
<organism evidence="7 8">
    <name type="scientific">Hirsutella minnesotensis 3608</name>
    <dbReference type="NCBI Taxonomy" id="1043627"/>
    <lineage>
        <taxon>Eukaryota</taxon>
        <taxon>Fungi</taxon>
        <taxon>Dikarya</taxon>
        <taxon>Ascomycota</taxon>
        <taxon>Pezizomycotina</taxon>
        <taxon>Sordariomycetes</taxon>
        <taxon>Hypocreomycetidae</taxon>
        <taxon>Hypocreales</taxon>
        <taxon>Ophiocordycipitaceae</taxon>
        <taxon>Hirsutella</taxon>
    </lineage>
</organism>
<dbReference type="FunFam" id="2.60.40.790:FF:000001">
    <property type="entry name" value="Nuclear migration protein nudC"/>
    <property type="match status" value="1"/>
</dbReference>
<dbReference type="PANTHER" id="PTHR12356">
    <property type="entry name" value="NUCLEAR MOVEMENT PROTEIN NUDC"/>
    <property type="match status" value="1"/>
</dbReference>
<dbReference type="InterPro" id="IPR008978">
    <property type="entry name" value="HSP20-like_chaperone"/>
</dbReference>
<dbReference type="CDD" id="cd06467">
    <property type="entry name" value="p23_NUDC_like"/>
    <property type="match status" value="1"/>
</dbReference>
<protein>
    <recommendedName>
        <fullName evidence="4">Nuclear movement protein nudC</fullName>
    </recommendedName>
</protein>
<keyword evidence="2" id="KW-0963">Cytoplasm</keyword>
<feature type="region of interest" description="Disordered" evidence="5">
    <location>
        <begin position="1"/>
        <end position="23"/>
    </location>
</feature>
<dbReference type="PANTHER" id="PTHR12356:SF3">
    <property type="entry name" value="NUCLEAR MIGRATION PROTEIN NUDC"/>
    <property type="match status" value="1"/>
</dbReference>
<dbReference type="AlphaFoldDB" id="A0A0F7ZHX3"/>
<evidence type="ECO:0000256" key="2">
    <source>
        <dbReference type="ARBA" id="ARBA00022490"/>
    </source>
</evidence>
<dbReference type="GO" id="GO:0051082">
    <property type="term" value="F:unfolded protein binding"/>
    <property type="evidence" value="ECO:0007669"/>
    <property type="project" value="TreeGrafter"/>
</dbReference>
<dbReference type="InterPro" id="IPR007052">
    <property type="entry name" value="CS_dom"/>
</dbReference>
<evidence type="ECO:0000259" key="6">
    <source>
        <dbReference type="PROSITE" id="PS51203"/>
    </source>
</evidence>
<evidence type="ECO:0000256" key="1">
    <source>
        <dbReference type="ARBA" id="ARBA00004496"/>
    </source>
</evidence>
<accession>A0A0F7ZHX3</accession>
<dbReference type="Gene3D" id="2.60.40.790">
    <property type="match status" value="1"/>
</dbReference>
<dbReference type="PROSITE" id="PS51203">
    <property type="entry name" value="CS"/>
    <property type="match status" value="1"/>
</dbReference>
<name>A0A0F7ZHX3_9HYPO</name>
<proteinExistence type="predicted"/>
<feature type="domain" description="CS" evidence="6">
    <location>
        <begin position="34"/>
        <end position="127"/>
    </location>
</feature>
<evidence type="ECO:0000256" key="4">
    <source>
        <dbReference type="ARBA" id="ARBA00068398"/>
    </source>
</evidence>
<reference evidence="7 8" key="1">
    <citation type="journal article" date="2014" name="Genome Biol. Evol.">
        <title>Comparative genomics and transcriptomics analyses reveal divergent lifestyle features of nematode endoparasitic fungus Hirsutella minnesotensis.</title>
        <authorList>
            <person name="Lai Y."/>
            <person name="Liu K."/>
            <person name="Zhang X."/>
            <person name="Zhang X."/>
            <person name="Li K."/>
            <person name="Wang N."/>
            <person name="Shu C."/>
            <person name="Wu Y."/>
            <person name="Wang C."/>
            <person name="Bushley K.E."/>
            <person name="Xiang M."/>
            <person name="Liu X."/>
        </authorList>
    </citation>
    <scope>NUCLEOTIDE SEQUENCE [LARGE SCALE GENOMIC DNA]</scope>
    <source>
        <strain evidence="7 8">3608</strain>
    </source>
</reference>
<evidence type="ECO:0000256" key="5">
    <source>
        <dbReference type="SAM" id="MobiDB-lite"/>
    </source>
</evidence>
<evidence type="ECO:0000256" key="3">
    <source>
        <dbReference type="ARBA" id="ARBA00059400"/>
    </source>
</evidence>
<dbReference type="Proteomes" id="UP000054481">
    <property type="component" value="Unassembled WGS sequence"/>
</dbReference>
<gene>
    <name evidence="7" type="ORF">HIM_07413</name>
</gene>
<dbReference type="GO" id="GO:0006457">
    <property type="term" value="P:protein folding"/>
    <property type="evidence" value="ECO:0007669"/>
    <property type="project" value="TreeGrafter"/>
</dbReference>
<comment type="function">
    <text evidence="3">Required for nuclear movement. May interact between microtubules and nuclei and/or may be involved in the generation of force used to move nuclei during interphase.</text>
</comment>
<dbReference type="Pfam" id="PF04969">
    <property type="entry name" value="CS"/>
    <property type="match status" value="1"/>
</dbReference>
<dbReference type="OrthoDB" id="416217at2759"/>
<dbReference type="SUPFAM" id="SSF49764">
    <property type="entry name" value="HSP20-like chaperones"/>
    <property type="match status" value="1"/>
</dbReference>
<dbReference type="InterPro" id="IPR037898">
    <property type="entry name" value="NudC_fam"/>
</dbReference>
<keyword evidence="8" id="KW-1185">Reference proteome</keyword>
<sequence length="200" mass="22309">MADNSKPGPCPHFNNSDPTPAEEAAARAKEAEEQAALPYKWIQTIGDVDLSFNVPGNLKSRDFVIEIKKLSLTAGIKGQDPIIKGDLPHAIHVDDSTWTLSTNTDGTKTVEIHLDKVNKMEWWPHVITSAPSIDVTKIQPESSKLSDLDGETRGMVEKMMFDQRQKEAGLPTSDEQKKMDILKKFQEQHPEMDFSNAKVN</sequence>
<dbReference type="EMBL" id="KQ030537">
    <property type="protein sequence ID" value="KJZ73216.1"/>
    <property type="molecule type" value="Genomic_DNA"/>
</dbReference>
<evidence type="ECO:0000313" key="8">
    <source>
        <dbReference type="Proteomes" id="UP000054481"/>
    </source>
</evidence>
<comment type="subcellular location">
    <subcellularLocation>
        <location evidence="1">Cytoplasm</location>
    </subcellularLocation>
</comment>